<reference evidence="3" key="1">
    <citation type="submission" date="2021-02" db="EMBL/GenBank/DDBJ databases">
        <authorList>
            <person name="Nowell W R."/>
        </authorList>
    </citation>
    <scope>NUCLEOTIDE SEQUENCE</scope>
</reference>
<dbReference type="GO" id="GO:0006508">
    <property type="term" value="P:proteolysis"/>
    <property type="evidence" value="ECO:0007669"/>
    <property type="project" value="InterPro"/>
</dbReference>
<feature type="domain" description="Peptidase S9 prolyl oligopeptidase catalytic" evidence="2">
    <location>
        <begin position="61"/>
        <end position="217"/>
    </location>
</feature>
<gene>
    <name evidence="3" type="ORF">LUA448_LOCUS76</name>
</gene>
<protein>
    <recommendedName>
        <fullName evidence="2">Peptidase S9 prolyl oligopeptidase catalytic domain-containing protein</fullName>
    </recommendedName>
</protein>
<dbReference type="Pfam" id="PF00326">
    <property type="entry name" value="Peptidase_S9"/>
    <property type="match status" value="1"/>
</dbReference>
<proteinExistence type="predicted"/>
<dbReference type="Proteomes" id="UP000663833">
    <property type="component" value="Unassembled WGS sequence"/>
</dbReference>
<dbReference type="PANTHER" id="PTHR42776">
    <property type="entry name" value="SERINE PEPTIDASE S9 FAMILY MEMBER"/>
    <property type="match status" value="1"/>
</dbReference>
<evidence type="ECO:0000256" key="1">
    <source>
        <dbReference type="ARBA" id="ARBA00022801"/>
    </source>
</evidence>
<dbReference type="SUPFAM" id="SSF53474">
    <property type="entry name" value="alpha/beta-Hydrolases"/>
    <property type="match status" value="1"/>
</dbReference>
<organism evidence="3 4">
    <name type="scientific">Rotaria socialis</name>
    <dbReference type="NCBI Taxonomy" id="392032"/>
    <lineage>
        <taxon>Eukaryota</taxon>
        <taxon>Metazoa</taxon>
        <taxon>Spiralia</taxon>
        <taxon>Gnathifera</taxon>
        <taxon>Rotifera</taxon>
        <taxon>Eurotatoria</taxon>
        <taxon>Bdelloidea</taxon>
        <taxon>Philodinida</taxon>
        <taxon>Philodinidae</taxon>
        <taxon>Rotaria</taxon>
    </lineage>
</organism>
<name>A0A817PER3_9BILA</name>
<dbReference type="InterPro" id="IPR001375">
    <property type="entry name" value="Peptidase_S9_cat"/>
</dbReference>
<dbReference type="Gene3D" id="3.40.50.1820">
    <property type="entry name" value="alpha/beta hydrolase"/>
    <property type="match status" value="1"/>
</dbReference>
<dbReference type="InterPro" id="IPR029058">
    <property type="entry name" value="AB_hydrolase_fold"/>
</dbReference>
<dbReference type="EMBL" id="CAJNYD010000002">
    <property type="protein sequence ID" value="CAF3164500.1"/>
    <property type="molecule type" value="Genomic_DNA"/>
</dbReference>
<dbReference type="GO" id="GO:0004252">
    <property type="term" value="F:serine-type endopeptidase activity"/>
    <property type="evidence" value="ECO:0007669"/>
    <property type="project" value="TreeGrafter"/>
</dbReference>
<accession>A0A817PER3</accession>
<keyword evidence="1" id="KW-0378">Hydrolase</keyword>
<dbReference type="AlphaFoldDB" id="A0A817PER3"/>
<evidence type="ECO:0000259" key="2">
    <source>
        <dbReference type="Pfam" id="PF00326"/>
    </source>
</evidence>
<comment type="caution">
    <text evidence="3">The sequence shown here is derived from an EMBL/GenBank/DDBJ whole genome shotgun (WGS) entry which is preliminary data.</text>
</comment>
<evidence type="ECO:0000313" key="4">
    <source>
        <dbReference type="Proteomes" id="UP000663833"/>
    </source>
</evidence>
<evidence type="ECO:0000313" key="3">
    <source>
        <dbReference type="EMBL" id="CAF3164500.1"/>
    </source>
</evidence>
<sequence>MHGGPYSADLNAFRTDWFYIAGMMATECWLVFQPNYRGSTGIADHLCHYAIDEVYFVLYTGYADEFLHGILDVLISRPGKDVLFGVDALVQDGIADPERLAVGGYSYGGHLTNWLIAQTTRFNAALTGAGAVEHVNSWGLTDLPLYRTYKLGGFPWQVSNRYQQESAIFQLDKVRTPTHIVVGENDYRVPTSQAYLLKQSLHVLGIPSKLIIFPGEGVLLIPLIPSSSTTSSSDISLSY</sequence>
<dbReference type="PANTHER" id="PTHR42776:SF27">
    <property type="entry name" value="DIPEPTIDYL PEPTIDASE FAMILY MEMBER 6"/>
    <property type="match status" value="1"/>
</dbReference>